<proteinExistence type="predicted"/>
<gene>
    <name evidence="1" type="ORF">SAMN05192568_101488</name>
</gene>
<dbReference type="Proteomes" id="UP000199048">
    <property type="component" value="Unassembled WGS sequence"/>
</dbReference>
<dbReference type="InterPro" id="IPR025427">
    <property type="entry name" value="DUF4160"/>
</dbReference>
<organism evidence="1 2">
    <name type="scientific">Methylobacterium pseudosasicola</name>
    <dbReference type="NCBI Taxonomy" id="582667"/>
    <lineage>
        <taxon>Bacteria</taxon>
        <taxon>Pseudomonadati</taxon>
        <taxon>Pseudomonadota</taxon>
        <taxon>Alphaproteobacteria</taxon>
        <taxon>Hyphomicrobiales</taxon>
        <taxon>Methylobacteriaceae</taxon>
        <taxon>Methylobacterium</taxon>
    </lineage>
</organism>
<evidence type="ECO:0000313" key="2">
    <source>
        <dbReference type="Proteomes" id="UP000199048"/>
    </source>
</evidence>
<dbReference type="Pfam" id="PF13711">
    <property type="entry name" value="DUF4160"/>
    <property type="match status" value="1"/>
</dbReference>
<dbReference type="EMBL" id="FOTK01000014">
    <property type="protein sequence ID" value="SFL94004.1"/>
    <property type="molecule type" value="Genomic_DNA"/>
</dbReference>
<accession>A0A1I4LSM6</accession>
<evidence type="ECO:0000313" key="1">
    <source>
        <dbReference type="EMBL" id="SFL94004.1"/>
    </source>
</evidence>
<reference evidence="2" key="1">
    <citation type="submission" date="2016-10" db="EMBL/GenBank/DDBJ databases">
        <authorList>
            <person name="Varghese N."/>
            <person name="Submissions S."/>
        </authorList>
    </citation>
    <scope>NUCLEOTIDE SEQUENCE [LARGE SCALE GENOMIC DNA]</scope>
    <source>
        <strain evidence="2">BL36</strain>
    </source>
</reference>
<sequence>MPTFHRFDGFRIEVRSRDLSPPHFHMIGPDFHALVEIRTLQVIQGTYSRKALAEVVDWASVRTEALMTEWRRLNERG</sequence>
<keyword evidence="2" id="KW-1185">Reference proteome</keyword>
<name>A0A1I4LSM6_9HYPH</name>
<dbReference type="RefSeq" id="WP_208612040.1">
    <property type="nucleotide sequence ID" value="NZ_FOTK01000014.1"/>
</dbReference>
<protein>
    <recommendedName>
        <fullName evidence="3">DUF4160 domain-containing protein</fullName>
    </recommendedName>
</protein>
<dbReference type="AlphaFoldDB" id="A0A1I4LSM6"/>
<evidence type="ECO:0008006" key="3">
    <source>
        <dbReference type="Google" id="ProtNLM"/>
    </source>
</evidence>
<dbReference type="STRING" id="582667.SAMN05192568_101488"/>